<feature type="repeat" description="PPR" evidence="2">
    <location>
        <begin position="351"/>
        <end position="385"/>
    </location>
</feature>
<feature type="repeat" description="PPR" evidence="2">
    <location>
        <begin position="565"/>
        <end position="599"/>
    </location>
</feature>
<dbReference type="GO" id="GO:0009507">
    <property type="term" value="C:chloroplast"/>
    <property type="evidence" value="ECO:0007669"/>
    <property type="project" value="TreeGrafter"/>
</dbReference>
<dbReference type="Pfam" id="PF13812">
    <property type="entry name" value="PPR_3"/>
    <property type="match status" value="1"/>
</dbReference>
<name>A0AAN8UU01_9MAGN</name>
<organism evidence="4 5">
    <name type="scientific">Dillenia turbinata</name>
    <dbReference type="NCBI Taxonomy" id="194707"/>
    <lineage>
        <taxon>Eukaryota</taxon>
        <taxon>Viridiplantae</taxon>
        <taxon>Streptophyta</taxon>
        <taxon>Embryophyta</taxon>
        <taxon>Tracheophyta</taxon>
        <taxon>Spermatophyta</taxon>
        <taxon>Magnoliopsida</taxon>
        <taxon>eudicotyledons</taxon>
        <taxon>Gunneridae</taxon>
        <taxon>Pentapetalae</taxon>
        <taxon>Dilleniales</taxon>
        <taxon>Dilleniaceae</taxon>
        <taxon>Dillenia</taxon>
    </lineage>
</organism>
<dbReference type="InterPro" id="IPR011990">
    <property type="entry name" value="TPR-like_helical_dom_sf"/>
</dbReference>
<feature type="repeat" description="PPR" evidence="2">
    <location>
        <begin position="421"/>
        <end position="455"/>
    </location>
</feature>
<proteinExistence type="predicted"/>
<dbReference type="AlphaFoldDB" id="A0AAN8UU01"/>
<dbReference type="InterPro" id="IPR002885">
    <property type="entry name" value="PPR_rpt"/>
</dbReference>
<dbReference type="PROSITE" id="PS51375">
    <property type="entry name" value="PPR"/>
    <property type="match status" value="5"/>
</dbReference>
<dbReference type="NCBIfam" id="TIGR00756">
    <property type="entry name" value="PPR"/>
    <property type="match status" value="1"/>
</dbReference>
<protein>
    <submittedName>
        <fullName evidence="4">Pentatricopeptide repeat</fullName>
    </submittedName>
</protein>
<keyword evidence="5" id="KW-1185">Reference proteome</keyword>
<dbReference type="PANTHER" id="PTHR46935:SF2">
    <property type="entry name" value="PENTACOTRIPEPTIDE-REPEAT REGION OF PRORP DOMAIN-CONTAINING PROTEIN"/>
    <property type="match status" value="1"/>
</dbReference>
<dbReference type="Proteomes" id="UP001370490">
    <property type="component" value="Unassembled WGS sequence"/>
</dbReference>
<evidence type="ECO:0000256" key="1">
    <source>
        <dbReference type="ARBA" id="ARBA00022737"/>
    </source>
</evidence>
<evidence type="ECO:0000256" key="3">
    <source>
        <dbReference type="SAM" id="MobiDB-lite"/>
    </source>
</evidence>
<evidence type="ECO:0000313" key="4">
    <source>
        <dbReference type="EMBL" id="KAK6923153.1"/>
    </source>
</evidence>
<dbReference type="FunFam" id="1.25.40.10:FF:001552">
    <property type="entry name" value="Predicted protein"/>
    <property type="match status" value="1"/>
</dbReference>
<gene>
    <name evidence="4" type="ORF">RJ641_011457</name>
</gene>
<accession>A0AAN8UU01</accession>
<dbReference type="Pfam" id="PF01535">
    <property type="entry name" value="PPR"/>
    <property type="match status" value="3"/>
</dbReference>
<comment type="caution">
    <text evidence="4">The sequence shown here is derived from an EMBL/GenBank/DDBJ whole genome shotgun (WGS) entry which is preliminary data.</text>
</comment>
<dbReference type="Gene3D" id="1.25.40.10">
    <property type="entry name" value="Tetratricopeptide repeat domain"/>
    <property type="match status" value="4"/>
</dbReference>
<evidence type="ECO:0000256" key="2">
    <source>
        <dbReference type="PROSITE-ProRule" id="PRU00708"/>
    </source>
</evidence>
<dbReference type="Pfam" id="PF13041">
    <property type="entry name" value="PPR_2"/>
    <property type="match status" value="1"/>
</dbReference>
<feature type="region of interest" description="Disordered" evidence="3">
    <location>
        <begin position="798"/>
        <end position="836"/>
    </location>
</feature>
<dbReference type="InterPro" id="IPR044645">
    <property type="entry name" value="DG1/EMB2279-like"/>
</dbReference>
<feature type="compositionally biased region" description="Basic and acidic residues" evidence="3">
    <location>
        <begin position="798"/>
        <end position="813"/>
    </location>
</feature>
<feature type="region of interest" description="Disordered" evidence="3">
    <location>
        <begin position="44"/>
        <end position="77"/>
    </location>
</feature>
<feature type="region of interest" description="Disordered" evidence="3">
    <location>
        <begin position="1"/>
        <end position="20"/>
    </location>
</feature>
<feature type="repeat" description="PPR" evidence="2">
    <location>
        <begin position="386"/>
        <end position="420"/>
    </location>
</feature>
<keyword evidence="1" id="KW-0677">Repeat</keyword>
<dbReference type="EMBL" id="JBAMMX010000018">
    <property type="protein sequence ID" value="KAK6923153.1"/>
    <property type="molecule type" value="Genomic_DNA"/>
</dbReference>
<evidence type="ECO:0000313" key="5">
    <source>
        <dbReference type="Proteomes" id="UP001370490"/>
    </source>
</evidence>
<feature type="compositionally biased region" description="Basic residues" evidence="3">
    <location>
        <begin position="44"/>
        <end position="55"/>
    </location>
</feature>
<sequence>MEATTKSLPLPTPPPTDPQVENIQKRLLQKGVYPTPKIIRTLRKKQLQKSLRKSKRQLEKSQIKPLSDSQQQAESEENQFRTICNEYRQLKRVLKTKNGDEETGLVSIVGKPWEGFDGVKLREILDASVVFDEKRKLQREHLRALGEVFEERNKEEMSNLFLKDDVSEEEGGGFVSENRKWDPERRQRRFGEKEAVGFLVQRLSGKDLTAKDWKFSRIMKQSRLQFTEVQLLKIVGGLGASGNWRPALSVVEWVYGCKELKLIKSRFVYTKLLAVLGKARRPNEALRVFNLMREECHIYPDMAAYHSYAVTLGQAGLLNELINVIEHMRQKPSKRVKNVYRKNWNPILEPDVVVYNAVLNACVPSNQWKGVFWVFKQLRKNGLKPNGATYGLAMEVMLRSGKYDLVHEFFRKMRNSGEPPKALTYKVLVRAFWEEGKVNDAIEAVRDMEQRGVVGSASVYYELACCLCSNGMWQEAIMEIEKLKGKPLTKPLEVTFTGMIMSSLDGGHVDDCLSLFEHMKDHCCPNIGTINAMLKVYGKNDMFSKAKELYEQTKITADGQSLIPDLYTYSSMLEASASAQQWEYFESVYKEMSLSGFQIDQNKHAWMLVEASKAGKWYLLEHAFDTILEAGEIPHEMMFTELICQATAQHNFDRAVTLVNAMAYAPFQICQKQWTELFEKNTDRFDGDCLSQLLNSLYHCDRSKEATVSNLIRSLCFLCEYGTSKDSSSVTAVDKVLIRISSLDSMDMKSSEYERENLHSLTEDKIDSHNANQHIPTNDNDATSDVSSFDLSIHEGVDPCREDVGRSPKEVDHGNAGTDVPFYEGDDDQLPNESADNFDDDRILAFIMDGNGRDIAKMENEVEHNQRSDLPSANEILETWQESRKREGLFLPFQFGCR</sequence>
<dbReference type="GO" id="GO:0009658">
    <property type="term" value="P:chloroplast organization"/>
    <property type="evidence" value="ECO:0007669"/>
    <property type="project" value="InterPro"/>
</dbReference>
<dbReference type="PANTHER" id="PTHR46935">
    <property type="entry name" value="OS01G0674700 PROTEIN"/>
    <property type="match status" value="1"/>
</dbReference>
<feature type="repeat" description="PPR" evidence="2">
    <location>
        <begin position="265"/>
        <end position="295"/>
    </location>
</feature>
<reference evidence="4 5" key="1">
    <citation type="submission" date="2023-12" db="EMBL/GenBank/DDBJ databases">
        <title>A high-quality genome assembly for Dillenia turbinata (Dilleniales).</title>
        <authorList>
            <person name="Chanderbali A."/>
        </authorList>
    </citation>
    <scope>NUCLEOTIDE SEQUENCE [LARGE SCALE GENOMIC DNA]</scope>
    <source>
        <strain evidence="4">LSX21</strain>
        <tissue evidence="4">Leaf</tissue>
    </source>
</reference>